<sequence>MGRKFERNLLRSLFIFGIGAFFHLVRKPPIKDWLIVFFLKSYIATFLDNLLVRKGYLKYPVNLFKTFDVSVLFSYIIFPVTCVYFNQQTRNSGLWGILLKSLIFSVPSAIAEHFLEKHTQLIKYKKSWNSYYSFISILATFLVTRGIMGVISKSSEKQKNPAPKP</sequence>
<gene>
    <name evidence="2" type="ORF">OD459_01240</name>
</gene>
<evidence type="ECO:0000313" key="2">
    <source>
        <dbReference type="EMBL" id="UYG95682.1"/>
    </source>
</evidence>
<feature type="transmembrane region" description="Helical" evidence="1">
    <location>
        <begin position="63"/>
        <end position="86"/>
    </location>
</feature>
<keyword evidence="1" id="KW-0472">Membrane</keyword>
<dbReference type="EMBL" id="CP107027">
    <property type="protein sequence ID" value="UYG95682.1"/>
    <property type="molecule type" value="Genomic_DNA"/>
</dbReference>
<protein>
    <submittedName>
        <fullName evidence="2">Uncharacterized protein</fullName>
    </submittedName>
</protein>
<dbReference type="RefSeq" id="WP_048011315.1">
    <property type="nucleotide sequence ID" value="NZ_CP107027.1"/>
</dbReference>
<dbReference type="Proteomes" id="UP001163104">
    <property type="component" value="Chromosome"/>
</dbReference>
<evidence type="ECO:0000313" key="3">
    <source>
        <dbReference type="Proteomes" id="UP001163104"/>
    </source>
</evidence>
<name>A0AA46PRT6_CYTFI</name>
<dbReference type="InterPro" id="IPR048147">
    <property type="entry name" value="CBO0543-like"/>
</dbReference>
<proteinExistence type="predicted"/>
<dbReference type="NCBIfam" id="NF041644">
    <property type="entry name" value="CBO0543_fam"/>
    <property type="match status" value="1"/>
</dbReference>
<reference evidence="2" key="1">
    <citation type="submission" date="2022-10" db="EMBL/GenBank/DDBJ databases">
        <title>Mechanism of multi-heavy metal repair in Cytobacillus Firmus M7.</title>
        <authorList>
            <person name="Li X."/>
            <person name="Yu C."/>
        </authorList>
    </citation>
    <scope>NUCLEOTIDE SEQUENCE</scope>
    <source>
        <strain evidence="2">M7</strain>
    </source>
</reference>
<feature type="transmembrane region" description="Helical" evidence="1">
    <location>
        <begin position="32"/>
        <end position="51"/>
    </location>
</feature>
<organism evidence="2 3">
    <name type="scientific">Cytobacillus firmus</name>
    <name type="common">Bacillus firmus</name>
    <dbReference type="NCBI Taxonomy" id="1399"/>
    <lineage>
        <taxon>Bacteria</taxon>
        <taxon>Bacillati</taxon>
        <taxon>Bacillota</taxon>
        <taxon>Bacilli</taxon>
        <taxon>Bacillales</taxon>
        <taxon>Bacillaceae</taxon>
        <taxon>Cytobacillus</taxon>
    </lineage>
</organism>
<feature type="transmembrane region" description="Helical" evidence="1">
    <location>
        <begin position="92"/>
        <end position="110"/>
    </location>
</feature>
<dbReference type="AlphaFoldDB" id="A0AA46PRT6"/>
<feature type="transmembrane region" description="Helical" evidence="1">
    <location>
        <begin position="131"/>
        <end position="151"/>
    </location>
</feature>
<evidence type="ECO:0000256" key="1">
    <source>
        <dbReference type="SAM" id="Phobius"/>
    </source>
</evidence>
<keyword evidence="1" id="KW-1133">Transmembrane helix</keyword>
<keyword evidence="1" id="KW-0812">Transmembrane</keyword>
<accession>A0AA46PRT6</accession>